<comment type="caution">
    <text evidence="3">The sequence shown here is derived from an EMBL/GenBank/DDBJ whole genome shotgun (WGS) entry which is preliminary data.</text>
</comment>
<dbReference type="Gene3D" id="1.20.1280.50">
    <property type="match status" value="1"/>
</dbReference>
<sequence>MTSSLWPRRFTFPSCISLRAGRPGQSWDTRVSQPEKLPCLNALSDDILMEVCSYLDIEDILSLRRVSKLYYNLTHQGIIWKNFLKRIGSNAPQRPPSHRHSPQYLTSFEAERLVTRAISLQRNWLSPNPCPLSRDSFQIHRLIQSMVVLPGGKYMVASVIGGVVPLAETPMKRKAYNIKARYMNIDGTPSIVIAYIRRKMSSRYCDSGVDPSIYNPILENPRKQIDPPVPLQYACTCIQISLDTLDALSDPALVPELGAIDLAVIEGIPTVAVVKNHETVVFKELTGVGMLSTLCCAREEPYSSNHHSICNMRILPHQGQILVLRAVKLPTIPNTDHHLGAPPMSQDLITLAMFDIPDFGDNEMQSTFAQQTMSFRADDVEGIQITDPSDHDSVPCANPADGAEHPPITIFYRSEGGTRFHELMINPTPRHFLPKSMLSTPHYWNEGSVGVSSSPAISARSSTSRGQTTLPSGSPSAGFTAMCRGRHVQVWLSPDLRGDLRAGVNTIAWDEATGRVFYVKPDDGRLHVIDFAKAPVQAPDGQRRPLPLADVRMLDL</sequence>
<feature type="compositionally biased region" description="Polar residues" evidence="1">
    <location>
        <begin position="466"/>
        <end position="476"/>
    </location>
</feature>
<organism evidence="3 4">
    <name type="scientific">Boletus reticuloceps</name>
    <dbReference type="NCBI Taxonomy" id="495285"/>
    <lineage>
        <taxon>Eukaryota</taxon>
        <taxon>Fungi</taxon>
        <taxon>Dikarya</taxon>
        <taxon>Basidiomycota</taxon>
        <taxon>Agaricomycotina</taxon>
        <taxon>Agaricomycetes</taxon>
        <taxon>Agaricomycetidae</taxon>
        <taxon>Boletales</taxon>
        <taxon>Boletineae</taxon>
        <taxon>Boletaceae</taxon>
        <taxon>Boletoideae</taxon>
        <taxon>Boletus</taxon>
    </lineage>
</organism>
<dbReference type="SMART" id="SM00256">
    <property type="entry name" value="FBOX"/>
    <property type="match status" value="1"/>
</dbReference>
<dbReference type="Pfam" id="PF12937">
    <property type="entry name" value="F-box-like"/>
    <property type="match status" value="1"/>
</dbReference>
<dbReference type="EMBL" id="JAGFBS010000002">
    <property type="protein sequence ID" value="KAG6380738.1"/>
    <property type="molecule type" value="Genomic_DNA"/>
</dbReference>
<feature type="region of interest" description="Disordered" evidence="1">
    <location>
        <begin position="455"/>
        <end position="476"/>
    </location>
</feature>
<dbReference type="Proteomes" id="UP000683000">
    <property type="component" value="Unassembled WGS sequence"/>
</dbReference>
<gene>
    <name evidence="3" type="ORF">JVT61DRAFT_5120</name>
</gene>
<keyword evidence="4" id="KW-1185">Reference proteome</keyword>
<dbReference type="PROSITE" id="PS50181">
    <property type="entry name" value="FBOX"/>
    <property type="match status" value="1"/>
</dbReference>
<evidence type="ECO:0000313" key="3">
    <source>
        <dbReference type="EMBL" id="KAG6380738.1"/>
    </source>
</evidence>
<accession>A0A8I3ACW6</accession>
<proteinExistence type="predicted"/>
<dbReference type="OrthoDB" id="3219396at2759"/>
<feature type="domain" description="F-box" evidence="2">
    <location>
        <begin position="37"/>
        <end position="83"/>
    </location>
</feature>
<reference evidence="3" key="1">
    <citation type="submission" date="2021-03" db="EMBL/GenBank/DDBJ databases">
        <title>Evolutionary innovations through gain and loss of genes in the ectomycorrhizal Boletales.</title>
        <authorList>
            <person name="Wu G."/>
            <person name="Miyauchi S."/>
            <person name="Morin E."/>
            <person name="Yang Z.-L."/>
            <person name="Xu J."/>
            <person name="Martin F.M."/>
        </authorList>
    </citation>
    <scope>NUCLEOTIDE SEQUENCE</scope>
    <source>
        <strain evidence="3">BR01</strain>
    </source>
</reference>
<evidence type="ECO:0000256" key="1">
    <source>
        <dbReference type="SAM" id="MobiDB-lite"/>
    </source>
</evidence>
<name>A0A8I3ACW6_9AGAM</name>
<feature type="compositionally biased region" description="Low complexity" evidence="1">
    <location>
        <begin position="455"/>
        <end position="465"/>
    </location>
</feature>
<dbReference type="AlphaFoldDB" id="A0A8I3ACW6"/>
<protein>
    <recommendedName>
        <fullName evidence="2">F-box domain-containing protein</fullName>
    </recommendedName>
</protein>
<evidence type="ECO:0000313" key="4">
    <source>
        <dbReference type="Proteomes" id="UP000683000"/>
    </source>
</evidence>
<dbReference type="SUPFAM" id="SSF81383">
    <property type="entry name" value="F-box domain"/>
    <property type="match status" value="1"/>
</dbReference>
<dbReference type="InterPro" id="IPR001810">
    <property type="entry name" value="F-box_dom"/>
</dbReference>
<evidence type="ECO:0000259" key="2">
    <source>
        <dbReference type="PROSITE" id="PS50181"/>
    </source>
</evidence>
<dbReference type="InterPro" id="IPR036047">
    <property type="entry name" value="F-box-like_dom_sf"/>
</dbReference>
<dbReference type="CDD" id="cd09917">
    <property type="entry name" value="F-box_SF"/>
    <property type="match status" value="1"/>
</dbReference>